<comment type="caution">
    <text evidence="1">The sequence shown here is derived from an EMBL/GenBank/DDBJ whole genome shotgun (WGS) entry which is preliminary data.</text>
</comment>
<evidence type="ECO:0000313" key="2">
    <source>
        <dbReference type="Proteomes" id="UP000823928"/>
    </source>
</evidence>
<proteinExistence type="predicted"/>
<gene>
    <name evidence="1" type="ORF">IAC10_04705</name>
</gene>
<accession>A0A9D1JMH5</accession>
<dbReference type="AlphaFoldDB" id="A0A9D1JMH5"/>
<protein>
    <submittedName>
        <fullName evidence="1">Uncharacterized protein</fullName>
    </submittedName>
</protein>
<evidence type="ECO:0000313" key="1">
    <source>
        <dbReference type="EMBL" id="HIS35913.1"/>
    </source>
</evidence>
<sequence>MLVDGTVIVKWCGSGCTTPIFMVDINGHKRPNKWGYDIFSFIFKGTESDGITKLDPYNYFYEEGGFSDSQMLWEAYR</sequence>
<name>A0A9D1JMH5_9BACT</name>
<dbReference type="Proteomes" id="UP000823928">
    <property type="component" value="Unassembled WGS sequence"/>
</dbReference>
<reference evidence="1" key="1">
    <citation type="submission" date="2020-10" db="EMBL/GenBank/DDBJ databases">
        <authorList>
            <person name="Gilroy R."/>
        </authorList>
    </citation>
    <scope>NUCLEOTIDE SEQUENCE</scope>
    <source>
        <strain evidence="1">6276</strain>
    </source>
</reference>
<dbReference type="EMBL" id="DVIU01000097">
    <property type="protein sequence ID" value="HIS35913.1"/>
    <property type="molecule type" value="Genomic_DNA"/>
</dbReference>
<reference evidence="1" key="2">
    <citation type="journal article" date="2021" name="PeerJ">
        <title>Extensive microbial diversity within the chicken gut microbiome revealed by metagenomics and culture.</title>
        <authorList>
            <person name="Gilroy R."/>
            <person name="Ravi A."/>
            <person name="Getino M."/>
            <person name="Pursley I."/>
            <person name="Horton D.L."/>
            <person name="Alikhan N.F."/>
            <person name="Baker D."/>
            <person name="Gharbi K."/>
            <person name="Hall N."/>
            <person name="Watson M."/>
            <person name="Adriaenssens E.M."/>
            <person name="Foster-Nyarko E."/>
            <person name="Jarju S."/>
            <person name="Secka A."/>
            <person name="Antonio M."/>
            <person name="Oren A."/>
            <person name="Chaudhuri R.R."/>
            <person name="La Ragione R."/>
            <person name="Hildebrand F."/>
            <person name="Pallen M.J."/>
        </authorList>
    </citation>
    <scope>NUCLEOTIDE SEQUENCE</scope>
    <source>
        <strain evidence="1">6276</strain>
    </source>
</reference>
<organism evidence="1 2">
    <name type="scientific">Candidatus Scatousia excrementigallinarum</name>
    <dbReference type="NCBI Taxonomy" id="2840935"/>
    <lineage>
        <taxon>Bacteria</taxon>
        <taxon>Candidatus Scatousia</taxon>
    </lineage>
</organism>